<comment type="caution">
    <text evidence="1">The sequence shown here is derived from an EMBL/GenBank/DDBJ whole genome shotgun (WGS) entry which is preliminary data.</text>
</comment>
<dbReference type="AlphaFoldDB" id="A0A919S2I3"/>
<dbReference type="Proteomes" id="UP000679179">
    <property type="component" value="Unassembled WGS sequence"/>
</dbReference>
<reference evidence="1" key="1">
    <citation type="submission" date="2021-03" db="EMBL/GenBank/DDBJ databases">
        <title>Taxonomic study of Clostridium polyendosporum from meadow-gley soil under rice.</title>
        <authorList>
            <person name="Kobayashi H."/>
            <person name="Tanizawa Y."/>
            <person name="Yagura M."/>
        </authorList>
    </citation>
    <scope>NUCLEOTIDE SEQUENCE</scope>
    <source>
        <strain evidence="1">JCM 30710</strain>
    </source>
</reference>
<dbReference type="RefSeq" id="WP_212905320.1">
    <property type="nucleotide sequence ID" value="NZ_BOPZ01000048.1"/>
</dbReference>
<dbReference type="EMBL" id="BOPZ01000048">
    <property type="protein sequence ID" value="GIM30654.1"/>
    <property type="molecule type" value="Genomic_DNA"/>
</dbReference>
<organism evidence="1 2">
    <name type="scientific">Clostridium polyendosporum</name>
    <dbReference type="NCBI Taxonomy" id="69208"/>
    <lineage>
        <taxon>Bacteria</taxon>
        <taxon>Bacillati</taxon>
        <taxon>Bacillota</taxon>
        <taxon>Clostridia</taxon>
        <taxon>Eubacteriales</taxon>
        <taxon>Clostridiaceae</taxon>
        <taxon>Clostridium</taxon>
    </lineage>
</organism>
<evidence type="ECO:0000313" key="2">
    <source>
        <dbReference type="Proteomes" id="UP000679179"/>
    </source>
</evidence>
<gene>
    <name evidence="1" type="ORF">CPJCM30710_33200</name>
</gene>
<keyword evidence="2" id="KW-1185">Reference proteome</keyword>
<name>A0A919S2I3_9CLOT</name>
<protein>
    <submittedName>
        <fullName evidence="1">Zn-finger domain-containing protein</fullName>
    </submittedName>
</protein>
<evidence type="ECO:0000313" key="1">
    <source>
        <dbReference type="EMBL" id="GIM30654.1"/>
    </source>
</evidence>
<proteinExistence type="predicted"/>
<accession>A0A919S2I3</accession>
<sequence length="144" mass="16585">MKENCIFDSSKLCNDCNQCDLCDILPNKTCNNCGKCLEQEGVDIRAIRIEDIAKNSEENEFVEGELDDIIDDTNDDIEEIEESEEDYSVESVTEDVESVTEDYEDAWDHIEYLDGLQDVLDDEVKLGELTQEQFPGLLKFKRRD</sequence>